<evidence type="ECO:0000256" key="7">
    <source>
        <dbReference type="ARBA" id="ARBA00023136"/>
    </source>
</evidence>
<comment type="caution">
    <text evidence="11">The sequence shown here is derived from an EMBL/GenBank/DDBJ whole genome shotgun (WGS) entry which is preliminary data.</text>
</comment>
<evidence type="ECO:0000256" key="4">
    <source>
        <dbReference type="ARBA" id="ARBA00022519"/>
    </source>
</evidence>
<dbReference type="GO" id="GO:0015740">
    <property type="term" value="P:C4-dicarboxylate transport"/>
    <property type="evidence" value="ECO:0007669"/>
    <property type="project" value="TreeGrafter"/>
</dbReference>
<organism evidence="11 12">
    <name type="scientific">Microbaculum marinum</name>
    <dbReference type="NCBI Taxonomy" id="1764581"/>
    <lineage>
        <taxon>Bacteria</taxon>
        <taxon>Pseudomonadati</taxon>
        <taxon>Pseudomonadota</taxon>
        <taxon>Alphaproteobacteria</taxon>
        <taxon>Hyphomicrobiales</taxon>
        <taxon>Tepidamorphaceae</taxon>
        <taxon>Microbaculum</taxon>
    </lineage>
</organism>
<feature type="transmembrane region" description="Helical" evidence="9">
    <location>
        <begin position="160"/>
        <end position="185"/>
    </location>
</feature>
<dbReference type="PANTHER" id="PTHR35011:SF2">
    <property type="entry name" value="2,3-DIKETO-L-GULONATE TRAP TRANSPORTER SMALL PERMEASE PROTEIN YIAM"/>
    <property type="match status" value="1"/>
</dbReference>
<feature type="transmembrane region" description="Helical" evidence="9">
    <location>
        <begin position="117"/>
        <end position="140"/>
    </location>
</feature>
<dbReference type="InterPro" id="IPR055348">
    <property type="entry name" value="DctQ"/>
</dbReference>
<evidence type="ECO:0000256" key="2">
    <source>
        <dbReference type="ARBA" id="ARBA00022448"/>
    </source>
</evidence>
<feature type="domain" description="Tripartite ATP-independent periplasmic transporters DctQ component" evidence="10">
    <location>
        <begin position="55"/>
        <end position="195"/>
    </location>
</feature>
<evidence type="ECO:0000256" key="8">
    <source>
        <dbReference type="ARBA" id="ARBA00038436"/>
    </source>
</evidence>
<feature type="transmembrane region" description="Helical" evidence="9">
    <location>
        <begin position="74"/>
        <end position="96"/>
    </location>
</feature>
<name>A0AAW9RFM4_9HYPH</name>
<feature type="transmembrane region" description="Helical" evidence="9">
    <location>
        <begin position="46"/>
        <end position="68"/>
    </location>
</feature>
<accession>A0AAW9RFM4</accession>
<proteinExistence type="inferred from homology"/>
<keyword evidence="12" id="KW-1185">Reference proteome</keyword>
<dbReference type="Proteomes" id="UP001378188">
    <property type="component" value="Unassembled WGS sequence"/>
</dbReference>
<dbReference type="Pfam" id="PF04290">
    <property type="entry name" value="DctQ"/>
    <property type="match status" value="1"/>
</dbReference>
<protein>
    <recommendedName>
        <fullName evidence="9">TRAP transporter small permease protein</fullName>
    </recommendedName>
</protein>
<comment type="similarity">
    <text evidence="8 9">Belongs to the TRAP transporter small permease family.</text>
</comment>
<sequence>MPAGRHVPPAIASAVDTKSQLTIVQTSKAMQSLVSLYRFYVRFMQAAAAIAIGAIVVILTAQILYRYFLSGSLIWAEELSRCLLVWTCFLFAGIAYQRGEMAAVDLVTRLLTPRVRLVVMLPAIVCALFFLGVLFHYSIIYAGQNRMQILPGVSVLWRNLTGSAGGFSIFWVYISIPLGLGILFLHMLGTAIRMVATPRELPVRSEGAAL</sequence>
<dbReference type="EMBL" id="JAZHOF010000002">
    <property type="protein sequence ID" value="MEJ8570700.1"/>
    <property type="molecule type" value="Genomic_DNA"/>
</dbReference>
<keyword evidence="2 9" id="KW-0813">Transport</keyword>
<evidence type="ECO:0000256" key="6">
    <source>
        <dbReference type="ARBA" id="ARBA00022989"/>
    </source>
</evidence>
<comment type="subcellular location">
    <subcellularLocation>
        <location evidence="1 9">Cell inner membrane</location>
        <topology evidence="1 9">Multi-pass membrane protein</topology>
    </subcellularLocation>
</comment>
<gene>
    <name evidence="11" type="ORF">V3328_04405</name>
</gene>
<comment type="function">
    <text evidence="9">Part of the tripartite ATP-independent periplasmic (TRAP) transport system.</text>
</comment>
<dbReference type="PANTHER" id="PTHR35011">
    <property type="entry name" value="2,3-DIKETO-L-GULONATE TRAP TRANSPORTER SMALL PERMEASE PROTEIN YIAM"/>
    <property type="match status" value="1"/>
</dbReference>
<dbReference type="InterPro" id="IPR007387">
    <property type="entry name" value="TRAP_DctQ"/>
</dbReference>
<dbReference type="AlphaFoldDB" id="A0AAW9RFM4"/>
<keyword evidence="4 9" id="KW-0997">Cell inner membrane</keyword>
<keyword evidence="3" id="KW-1003">Cell membrane</keyword>
<dbReference type="GO" id="GO:0005886">
    <property type="term" value="C:plasma membrane"/>
    <property type="evidence" value="ECO:0007669"/>
    <property type="project" value="UniProtKB-SubCell"/>
</dbReference>
<evidence type="ECO:0000313" key="11">
    <source>
        <dbReference type="EMBL" id="MEJ8570700.1"/>
    </source>
</evidence>
<evidence type="ECO:0000259" key="10">
    <source>
        <dbReference type="Pfam" id="PF04290"/>
    </source>
</evidence>
<reference evidence="11 12" key="1">
    <citation type="submission" date="2024-02" db="EMBL/GenBank/DDBJ databases">
        <title>Genome analysis and characterization of Microbaculum marinisediminis sp. nov., isolated from marine sediment.</title>
        <authorList>
            <person name="Du Z.-J."/>
            <person name="Ye Y.-Q."/>
            <person name="Zhang Z.-R."/>
            <person name="Yuan S.-M."/>
            <person name="Zhang X.-Y."/>
        </authorList>
    </citation>
    <scope>NUCLEOTIDE SEQUENCE [LARGE SCALE GENOMIC DNA]</scope>
    <source>
        <strain evidence="11 12">SDUM1044001</strain>
    </source>
</reference>
<evidence type="ECO:0000256" key="3">
    <source>
        <dbReference type="ARBA" id="ARBA00022475"/>
    </source>
</evidence>
<keyword evidence="6 9" id="KW-1133">Transmembrane helix</keyword>
<evidence type="ECO:0000256" key="9">
    <source>
        <dbReference type="RuleBase" id="RU369079"/>
    </source>
</evidence>
<evidence type="ECO:0000256" key="5">
    <source>
        <dbReference type="ARBA" id="ARBA00022692"/>
    </source>
</evidence>
<keyword evidence="7 9" id="KW-0472">Membrane</keyword>
<evidence type="ECO:0000313" key="12">
    <source>
        <dbReference type="Proteomes" id="UP001378188"/>
    </source>
</evidence>
<evidence type="ECO:0000256" key="1">
    <source>
        <dbReference type="ARBA" id="ARBA00004429"/>
    </source>
</evidence>
<keyword evidence="5 9" id="KW-0812">Transmembrane</keyword>
<comment type="subunit">
    <text evidence="9">The complex comprises the extracytoplasmic solute receptor protein and the two transmembrane proteins.</text>
</comment>
<dbReference type="RefSeq" id="WP_340328446.1">
    <property type="nucleotide sequence ID" value="NZ_JAZHOF010000002.1"/>
</dbReference>
<dbReference type="GO" id="GO:0022857">
    <property type="term" value="F:transmembrane transporter activity"/>
    <property type="evidence" value="ECO:0007669"/>
    <property type="project" value="UniProtKB-UniRule"/>
</dbReference>